<comment type="caution">
    <text evidence="2">The sequence shown here is derived from an EMBL/GenBank/DDBJ whole genome shotgun (WGS) entry which is preliminary data.</text>
</comment>
<feature type="region of interest" description="Disordered" evidence="1">
    <location>
        <begin position="1"/>
        <end position="139"/>
    </location>
</feature>
<accession>A0A8H5STU1</accession>
<feature type="region of interest" description="Disordered" evidence="1">
    <location>
        <begin position="432"/>
        <end position="452"/>
    </location>
</feature>
<dbReference type="OrthoDB" id="4755921at2759"/>
<dbReference type="EMBL" id="JAAGWQ010000316">
    <property type="protein sequence ID" value="KAF5656789.1"/>
    <property type="molecule type" value="Genomic_DNA"/>
</dbReference>
<feature type="compositionally biased region" description="Polar residues" evidence="1">
    <location>
        <begin position="69"/>
        <end position="93"/>
    </location>
</feature>
<name>A0A8H5STU1_FUSHE</name>
<evidence type="ECO:0000313" key="2">
    <source>
        <dbReference type="EMBL" id="KAF5656789.1"/>
    </source>
</evidence>
<proteinExistence type="predicted"/>
<dbReference type="Proteomes" id="UP000567885">
    <property type="component" value="Unassembled WGS sequence"/>
</dbReference>
<evidence type="ECO:0000256" key="1">
    <source>
        <dbReference type="SAM" id="MobiDB-lite"/>
    </source>
</evidence>
<reference evidence="2 3" key="1">
    <citation type="submission" date="2020-05" db="EMBL/GenBank/DDBJ databases">
        <title>Identification and distribution of gene clusters putatively required for synthesis of sphingolipid metabolism inhibitors in phylogenetically diverse species of the filamentous fungus Fusarium.</title>
        <authorList>
            <person name="Kim H.-S."/>
            <person name="Busman M."/>
            <person name="Brown D.W."/>
            <person name="Divon H."/>
            <person name="Uhlig S."/>
            <person name="Proctor R.H."/>
        </authorList>
    </citation>
    <scope>NUCLEOTIDE SEQUENCE [LARGE SCALE GENOMIC DNA]</scope>
    <source>
        <strain evidence="2 3">NRRL 20693</strain>
    </source>
</reference>
<keyword evidence="3" id="KW-1185">Reference proteome</keyword>
<evidence type="ECO:0000313" key="3">
    <source>
        <dbReference type="Proteomes" id="UP000567885"/>
    </source>
</evidence>
<gene>
    <name evidence="2" type="ORF">FHETE_10791</name>
</gene>
<organism evidence="2 3">
    <name type="scientific">Fusarium heterosporum</name>
    <dbReference type="NCBI Taxonomy" id="42747"/>
    <lineage>
        <taxon>Eukaryota</taxon>
        <taxon>Fungi</taxon>
        <taxon>Dikarya</taxon>
        <taxon>Ascomycota</taxon>
        <taxon>Pezizomycotina</taxon>
        <taxon>Sordariomycetes</taxon>
        <taxon>Hypocreomycetidae</taxon>
        <taxon>Hypocreales</taxon>
        <taxon>Nectriaceae</taxon>
        <taxon>Fusarium</taxon>
        <taxon>Fusarium heterosporum species complex</taxon>
    </lineage>
</organism>
<protein>
    <submittedName>
        <fullName evidence="2">Uncharacterized protein</fullName>
    </submittedName>
</protein>
<feature type="compositionally biased region" description="Basic and acidic residues" evidence="1">
    <location>
        <begin position="400"/>
        <end position="412"/>
    </location>
</feature>
<sequence>MTSDKRFRSRMARTTVLSDEATTDGSFAETRSVPGIPRGDHSGEHSSVSKFTEAMNNPDWRRRRDGCSTCDSTATEDNSMSQNTSRSHDSSQTPGGGNLAGSMEMNPAGYVRNSIDQQPSLSSSEIDARDANADSVKKTDAALDQSNIRTTKSKSTEQEISGLCSLLMHISITDSRCRDRPVDMLSLVPHFPNDNTSEAHGGSMDRGKPIVRIHRVREVPRLRCSEQSQRSDQETKYLSEATNMKSCQLPVDFPDTQKQEGNVPMKSSEAETLKKAREAVFNDPAVADIGTRDVQLQPRTTDKSVVQPEQLEKDEELRRRSEAYAKILQKLDQIKKRPVKQKKQIDRPKTNEELQYERDAYAKILQKLDRFKKKAAVQIDQPRTTKELEHQGKACTKASQRLDRQVDQSRTNEELLQQRDAAFKELVQKIQQKSGQQIKTKKETSPDSSSIDHAYRLESESNQKSPSMAQQRKFDSYDSGIGITCSVKTRSKEVSQDSGTSVDTNTVAQGLNPRAREFLSFQKGFSTTPGSQDIASLSNEDLLETMHSRKCVEIGNNTAHEPGRRGMADLSHAIPIKRPVADDKSDESIEGPCVSAVPLSKQVPEAFDYTTDMLPTSTFAFTAGPYNPSVQSMPLPGALTGVGLCAAMGNLMTPTAFGNQSNMTAANALLQSYGVTPGPIFGGTASIPIHYNPMMAGAYSARPLHVSKPTGNDPSQQQQYEAYIEWRKANEPGYALACKARQQRRAQRGSVPIN</sequence>
<feature type="compositionally biased region" description="Polar residues" evidence="1">
    <location>
        <begin position="114"/>
        <end position="125"/>
    </location>
</feature>
<feature type="compositionally biased region" description="Basic and acidic residues" evidence="1">
    <location>
        <begin position="383"/>
        <end position="392"/>
    </location>
</feature>
<feature type="region of interest" description="Disordered" evidence="1">
    <location>
        <begin position="375"/>
        <end position="412"/>
    </location>
</feature>
<dbReference type="AlphaFoldDB" id="A0A8H5STU1"/>
<feature type="compositionally biased region" description="Basic and acidic residues" evidence="1">
    <location>
        <begin position="126"/>
        <end position="139"/>
    </location>
</feature>
<feature type="region of interest" description="Disordered" evidence="1">
    <location>
        <begin position="291"/>
        <end position="318"/>
    </location>
</feature>